<dbReference type="InterPro" id="IPR001789">
    <property type="entry name" value="Sig_transdc_resp-reg_receiver"/>
</dbReference>
<comment type="domain">
    <text evidence="5">Contains a C-terminal catalytic domain, and an N-terminal region which modulates catalytic activity.</text>
</comment>
<feature type="modified residue" description="4-aspartylphosphate" evidence="5 7">
    <location>
        <position position="56"/>
    </location>
</feature>
<dbReference type="HAMAP" id="MF_00099">
    <property type="entry name" value="CheB_chemtxs"/>
    <property type="match status" value="1"/>
</dbReference>
<dbReference type="SUPFAM" id="SSF52172">
    <property type="entry name" value="CheY-like"/>
    <property type="match status" value="1"/>
</dbReference>
<evidence type="ECO:0000256" key="3">
    <source>
        <dbReference type="ARBA" id="ARBA00022801"/>
    </source>
</evidence>
<dbReference type="PROSITE" id="PS50122">
    <property type="entry name" value="CHEB"/>
    <property type="match status" value="1"/>
</dbReference>
<name>A0AAE3QRN0_9BACT</name>
<feature type="domain" description="CheB-type methylesterase" evidence="10">
    <location>
        <begin position="178"/>
        <end position="370"/>
    </location>
</feature>
<dbReference type="PANTHER" id="PTHR42872">
    <property type="entry name" value="PROTEIN-GLUTAMATE METHYLESTERASE/PROTEIN-GLUTAMINE GLUTAMINASE"/>
    <property type="match status" value="1"/>
</dbReference>
<feature type="region of interest" description="Disordered" evidence="8">
    <location>
        <begin position="145"/>
        <end position="173"/>
    </location>
</feature>
<dbReference type="GO" id="GO:0005737">
    <property type="term" value="C:cytoplasm"/>
    <property type="evidence" value="ECO:0007669"/>
    <property type="project" value="UniProtKB-SubCell"/>
</dbReference>
<dbReference type="NCBIfam" id="NF009206">
    <property type="entry name" value="PRK12555.1"/>
    <property type="match status" value="1"/>
</dbReference>
<dbReference type="AlphaFoldDB" id="A0AAE3QRN0"/>
<comment type="function">
    <text evidence="5">Involved in chemotaxis. Part of a chemotaxis signal transduction system that modulates chemotaxis in response to various stimuli. Catalyzes the demethylation of specific methylglutamate residues introduced into the chemoreceptors (methyl-accepting chemotaxis proteins or MCP) by CheR. Also mediates the irreversible deamidation of specific glutamine residues to glutamic acid.</text>
</comment>
<dbReference type="PIRSF" id="PIRSF000876">
    <property type="entry name" value="RR_chemtxs_CheB"/>
    <property type="match status" value="1"/>
</dbReference>
<evidence type="ECO:0000313" key="11">
    <source>
        <dbReference type="EMBL" id="MDJ1481931.1"/>
    </source>
</evidence>
<dbReference type="GO" id="GO:0006935">
    <property type="term" value="P:chemotaxis"/>
    <property type="evidence" value="ECO:0007669"/>
    <property type="project" value="UniProtKB-UniRule"/>
</dbReference>
<keyword evidence="1 5" id="KW-0963">Cytoplasm</keyword>
<dbReference type="Pfam" id="PF00072">
    <property type="entry name" value="Response_reg"/>
    <property type="match status" value="1"/>
</dbReference>
<evidence type="ECO:0000259" key="10">
    <source>
        <dbReference type="PROSITE" id="PS50122"/>
    </source>
</evidence>
<dbReference type="SMART" id="SM00448">
    <property type="entry name" value="REC"/>
    <property type="match status" value="1"/>
</dbReference>
<accession>A0AAE3QRN0</accession>
<dbReference type="GO" id="GO:0000156">
    <property type="term" value="F:phosphorelay response regulator activity"/>
    <property type="evidence" value="ECO:0007669"/>
    <property type="project" value="InterPro"/>
</dbReference>
<evidence type="ECO:0000256" key="5">
    <source>
        <dbReference type="HAMAP-Rule" id="MF_00099"/>
    </source>
</evidence>
<protein>
    <recommendedName>
        <fullName evidence="5">Protein-glutamate methylesterase/protein-glutamine glutaminase</fullName>
        <ecNumber evidence="5">3.1.1.61</ecNumber>
        <ecNumber evidence="5">3.5.1.44</ecNumber>
    </recommendedName>
</protein>
<evidence type="ECO:0000256" key="8">
    <source>
        <dbReference type="SAM" id="MobiDB-lite"/>
    </source>
</evidence>
<dbReference type="CDD" id="cd17541">
    <property type="entry name" value="REC_CheB-like"/>
    <property type="match status" value="1"/>
</dbReference>
<dbReference type="NCBIfam" id="NF001965">
    <property type="entry name" value="PRK00742.1"/>
    <property type="match status" value="1"/>
</dbReference>
<dbReference type="GO" id="GO:0050568">
    <property type="term" value="F:protein-glutamine glutaminase activity"/>
    <property type="evidence" value="ECO:0007669"/>
    <property type="project" value="UniProtKB-UniRule"/>
</dbReference>
<evidence type="ECO:0000256" key="1">
    <source>
        <dbReference type="ARBA" id="ARBA00022490"/>
    </source>
</evidence>
<feature type="active site" evidence="5 6">
    <location>
        <position position="312"/>
    </location>
</feature>
<comment type="subcellular location">
    <subcellularLocation>
        <location evidence="5">Cytoplasm</location>
    </subcellularLocation>
</comment>
<evidence type="ECO:0000259" key="9">
    <source>
        <dbReference type="PROSITE" id="PS50110"/>
    </source>
</evidence>
<dbReference type="Pfam" id="PF01339">
    <property type="entry name" value="CheB_methylest"/>
    <property type="match status" value="1"/>
</dbReference>
<organism evidence="11 12">
    <name type="scientific">Xanthocytophaga flava</name>
    <dbReference type="NCBI Taxonomy" id="3048013"/>
    <lineage>
        <taxon>Bacteria</taxon>
        <taxon>Pseudomonadati</taxon>
        <taxon>Bacteroidota</taxon>
        <taxon>Cytophagia</taxon>
        <taxon>Cytophagales</taxon>
        <taxon>Rhodocytophagaceae</taxon>
        <taxon>Xanthocytophaga</taxon>
    </lineage>
</organism>
<dbReference type="PANTHER" id="PTHR42872:SF6">
    <property type="entry name" value="PROTEIN-GLUTAMATE METHYLESTERASE_PROTEIN-GLUTAMINE GLUTAMINASE"/>
    <property type="match status" value="1"/>
</dbReference>
<evidence type="ECO:0000256" key="6">
    <source>
        <dbReference type="PROSITE-ProRule" id="PRU00050"/>
    </source>
</evidence>
<dbReference type="Proteomes" id="UP001241110">
    <property type="component" value="Unassembled WGS sequence"/>
</dbReference>
<feature type="active site" evidence="5 6">
    <location>
        <position position="190"/>
    </location>
</feature>
<dbReference type="EC" id="3.5.1.44" evidence="5"/>
<comment type="catalytic activity">
    <reaction evidence="4 5">
        <text>[protein]-L-glutamate 5-O-methyl ester + H2O = L-glutamyl-[protein] + methanol + H(+)</text>
        <dbReference type="Rhea" id="RHEA:23236"/>
        <dbReference type="Rhea" id="RHEA-COMP:10208"/>
        <dbReference type="Rhea" id="RHEA-COMP:10311"/>
        <dbReference type="ChEBI" id="CHEBI:15377"/>
        <dbReference type="ChEBI" id="CHEBI:15378"/>
        <dbReference type="ChEBI" id="CHEBI:17790"/>
        <dbReference type="ChEBI" id="CHEBI:29973"/>
        <dbReference type="ChEBI" id="CHEBI:82795"/>
        <dbReference type="EC" id="3.1.1.61"/>
    </reaction>
</comment>
<gene>
    <name evidence="5" type="primary">cheB</name>
    <name evidence="11" type="ORF">QNI16_15630</name>
</gene>
<dbReference type="Gene3D" id="3.40.50.2300">
    <property type="match status" value="1"/>
</dbReference>
<dbReference type="CDD" id="cd16432">
    <property type="entry name" value="CheB_Rec"/>
    <property type="match status" value="1"/>
</dbReference>
<feature type="active site" evidence="5 6">
    <location>
        <position position="216"/>
    </location>
</feature>
<dbReference type="PROSITE" id="PS50110">
    <property type="entry name" value="RESPONSE_REGULATORY"/>
    <property type="match status" value="1"/>
</dbReference>
<comment type="caution">
    <text evidence="11">The sequence shown here is derived from an EMBL/GenBank/DDBJ whole genome shotgun (WGS) entry which is preliminary data.</text>
</comment>
<dbReference type="GO" id="GO:0008984">
    <property type="term" value="F:protein-glutamate methylesterase activity"/>
    <property type="evidence" value="ECO:0007669"/>
    <property type="project" value="UniProtKB-UniRule"/>
</dbReference>
<dbReference type="InterPro" id="IPR011006">
    <property type="entry name" value="CheY-like_superfamily"/>
</dbReference>
<evidence type="ECO:0000313" key="12">
    <source>
        <dbReference type="Proteomes" id="UP001241110"/>
    </source>
</evidence>
<dbReference type="InterPro" id="IPR000673">
    <property type="entry name" value="Sig_transdc_resp-reg_Me-estase"/>
</dbReference>
<keyword evidence="3 5" id="KW-0378">Hydrolase</keyword>
<dbReference type="RefSeq" id="WP_313980384.1">
    <property type="nucleotide sequence ID" value="NZ_JASJOS010000006.1"/>
</dbReference>
<dbReference type="EC" id="3.1.1.61" evidence="5"/>
<dbReference type="InterPro" id="IPR035909">
    <property type="entry name" value="CheB_C"/>
</dbReference>
<keyword evidence="2 5" id="KW-0145">Chemotaxis</keyword>
<evidence type="ECO:0000256" key="7">
    <source>
        <dbReference type="PROSITE-ProRule" id="PRU00169"/>
    </source>
</evidence>
<sequence length="375" mass="40449">MRKLKVLIIDDSALVRQTLTEIINADPMLEVMATAADPYLAAQKIKQSIPDVITLDIEMPRMDGLTFLKALMAQYPLPVVIISSLTQNGSSLALRALDLGAVEIIAKSEIRNTREYLEESTIRITDTIKAASMVHVRKRSITSVASTSQMGSDQTIANHPGSKSSGHKNIDSVNPKIYSTTDKVIAIGASTGGTEAIRFLLKNIPANCPGILIVQHMPAGFTRSFAEQVNTLCDINVKEARDGERVMRGHAYISPGDKHMQLVRNGAQYTIRLREGELVNRHKPSVDVLFDSVAVSAGQNALGIIMTGMGKDGASGLLKMKEAGARTIAQDESSCVVFGMPKEAIKLGAADQIISLTDLPKKILAHFGTPFVSLC</sequence>
<feature type="domain" description="Response regulatory" evidence="9">
    <location>
        <begin position="5"/>
        <end position="122"/>
    </location>
</feature>
<dbReference type="Gene3D" id="3.40.50.180">
    <property type="entry name" value="Methylesterase CheB, C-terminal domain"/>
    <property type="match status" value="1"/>
</dbReference>
<keyword evidence="5 7" id="KW-0597">Phosphoprotein</keyword>
<evidence type="ECO:0000256" key="4">
    <source>
        <dbReference type="ARBA" id="ARBA00048267"/>
    </source>
</evidence>
<dbReference type="SUPFAM" id="SSF52738">
    <property type="entry name" value="Methylesterase CheB, C-terminal domain"/>
    <property type="match status" value="1"/>
</dbReference>
<comment type="catalytic activity">
    <reaction evidence="5">
        <text>L-glutaminyl-[protein] + H2O = L-glutamyl-[protein] + NH4(+)</text>
        <dbReference type="Rhea" id="RHEA:16441"/>
        <dbReference type="Rhea" id="RHEA-COMP:10207"/>
        <dbReference type="Rhea" id="RHEA-COMP:10208"/>
        <dbReference type="ChEBI" id="CHEBI:15377"/>
        <dbReference type="ChEBI" id="CHEBI:28938"/>
        <dbReference type="ChEBI" id="CHEBI:29973"/>
        <dbReference type="ChEBI" id="CHEBI:30011"/>
        <dbReference type="EC" id="3.5.1.44"/>
    </reaction>
</comment>
<reference evidence="11" key="1">
    <citation type="submission" date="2023-05" db="EMBL/GenBank/DDBJ databases">
        <authorList>
            <person name="Zhang X."/>
        </authorList>
    </citation>
    <scope>NUCLEOTIDE SEQUENCE</scope>
    <source>
        <strain evidence="11">YF14B1</strain>
    </source>
</reference>
<evidence type="ECO:0000256" key="2">
    <source>
        <dbReference type="ARBA" id="ARBA00022500"/>
    </source>
</evidence>
<comment type="similarity">
    <text evidence="5">Belongs to the CheB family.</text>
</comment>
<comment type="PTM">
    <text evidence="5">Phosphorylated by CheA. Phosphorylation of the N-terminal regulatory domain activates the methylesterase activity.</text>
</comment>
<feature type="compositionally biased region" description="Polar residues" evidence="8">
    <location>
        <begin position="145"/>
        <end position="164"/>
    </location>
</feature>
<dbReference type="InterPro" id="IPR008248">
    <property type="entry name" value="CheB-like"/>
</dbReference>
<dbReference type="EMBL" id="JASJOS010000006">
    <property type="protein sequence ID" value="MDJ1481931.1"/>
    <property type="molecule type" value="Genomic_DNA"/>
</dbReference>
<proteinExistence type="inferred from homology"/>